<name>A0ABD5P126_9EURY</name>
<keyword evidence="1" id="KW-1133">Transmembrane helix</keyword>
<feature type="transmembrane region" description="Helical" evidence="1">
    <location>
        <begin position="44"/>
        <end position="67"/>
    </location>
</feature>
<dbReference type="GeneID" id="71856521"/>
<organism evidence="2 3">
    <name type="scientific">Natribaculum luteum</name>
    <dbReference type="NCBI Taxonomy" id="1586232"/>
    <lineage>
        <taxon>Archaea</taxon>
        <taxon>Methanobacteriati</taxon>
        <taxon>Methanobacteriota</taxon>
        <taxon>Stenosarchaea group</taxon>
        <taxon>Halobacteria</taxon>
        <taxon>Halobacteriales</taxon>
        <taxon>Natrialbaceae</taxon>
        <taxon>Natribaculum</taxon>
    </lineage>
</organism>
<comment type="caution">
    <text evidence="2">The sequence shown here is derived from an EMBL/GenBank/DDBJ whole genome shotgun (WGS) entry which is preliminary data.</text>
</comment>
<dbReference type="EMBL" id="JBHSDJ010000096">
    <property type="protein sequence ID" value="MFC4247770.1"/>
    <property type="molecule type" value="Genomic_DNA"/>
</dbReference>
<reference evidence="2 3" key="1">
    <citation type="journal article" date="2014" name="Int. J. Syst. Evol. Microbiol.">
        <title>Complete genome sequence of Corynebacterium casei LMG S-19264T (=DSM 44701T), isolated from a smear-ripened cheese.</title>
        <authorList>
            <consortium name="US DOE Joint Genome Institute (JGI-PGF)"/>
            <person name="Walter F."/>
            <person name="Albersmeier A."/>
            <person name="Kalinowski J."/>
            <person name="Ruckert C."/>
        </authorList>
    </citation>
    <scope>NUCLEOTIDE SEQUENCE [LARGE SCALE GENOMIC DNA]</scope>
    <source>
        <strain evidence="2 3">IBRC-M 10912</strain>
    </source>
</reference>
<dbReference type="Proteomes" id="UP001595821">
    <property type="component" value="Unassembled WGS sequence"/>
</dbReference>
<dbReference type="AlphaFoldDB" id="A0ABD5P126"/>
<keyword evidence="1" id="KW-0812">Transmembrane</keyword>
<protein>
    <submittedName>
        <fullName evidence="2">Uncharacterized protein</fullName>
    </submittedName>
</protein>
<evidence type="ECO:0000256" key="1">
    <source>
        <dbReference type="SAM" id="Phobius"/>
    </source>
</evidence>
<dbReference type="RefSeq" id="WP_246975701.1">
    <property type="nucleotide sequence ID" value="NZ_CP095398.1"/>
</dbReference>
<sequence>MLRFVISFVADRTAHPVLSVLLGLGVAFLGVGFAADAVGRGLEAGFFGVYASMLLFLGVIGYGAVFAGKAARKLWRQYDLDA</sequence>
<accession>A0ABD5P126</accession>
<proteinExistence type="predicted"/>
<evidence type="ECO:0000313" key="3">
    <source>
        <dbReference type="Proteomes" id="UP001595821"/>
    </source>
</evidence>
<evidence type="ECO:0000313" key="2">
    <source>
        <dbReference type="EMBL" id="MFC4247770.1"/>
    </source>
</evidence>
<keyword evidence="1" id="KW-0472">Membrane</keyword>
<gene>
    <name evidence="2" type="ORF">ACFOZ7_12500</name>
</gene>